<reference evidence="1 2" key="1">
    <citation type="submission" date="2020-08" db="EMBL/GenBank/DDBJ databases">
        <title>Studying the diversity of plant-associated saprophytic bacteria and their role in host health and plant-pathogen interactions.</title>
        <authorList>
            <person name="Potnis N."/>
        </authorList>
    </citation>
    <scope>NUCLEOTIDE SEQUENCE [LARGE SCALE GENOMIC DNA]</scope>
    <source>
        <strain evidence="1 2">CFBP 7922</strain>
    </source>
</reference>
<comment type="caution">
    <text evidence="1">The sequence shown here is derived from an EMBL/GenBank/DDBJ whole genome shotgun (WGS) entry which is preliminary data.</text>
</comment>
<dbReference type="Proteomes" id="UP000576603">
    <property type="component" value="Unassembled WGS sequence"/>
</dbReference>
<dbReference type="RefSeq" id="WP_184422715.1">
    <property type="nucleotide sequence ID" value="NZ_JACHNK010000009.1"/>
</dbReference>
<evidence type="ECO:0000313" key="1">
    <source>
        <dbReference type="EMBL" id="MBB4725312.1"/>
    </source>
</evidence>
<dbReference type="AlphaFoldDB" id="A0AAW3U8A7"/>
<dbReference type="EMBL" id="JACHNL010000009">
    <property type="protein sequence ID" value="MBB4725312.1"/>
    <property type="molecule type" value="Genomic_DNA"/>
</dbReference>
<protein>
    <submittedName>
        <fullName evidence="1">Uncharacterized protein</fullName>
    </submittedName>
</protein>
<accession>A0AAW3U8A7</accession>
<proteinExistence type="predicted"/>
<sequence>MNNSATNHLLKIVIAARDLRVNTSFIEGWKRIFGEAETLEIHRKIGLLYKLIDAAAQEVLAADPDQSEAINHWKSQLYTGLSIAAARNWMEFHAHIDSHTINYLRMQATVVQLTNGGNELNYEELMRARSLLLEAIEEIKKSDLSTQAKVAVIRRIRTLLAAIDDYSLTGSEEVLDQFKSGIYDFAANKEIREKGLGEKFSQAAEVLANIVTSVTGLQQLAAPTLQLLGLGK</sequence>
<name>A0AAW3U8A7_XANEU</name>
<gene>
    <name evidence="1" type="ORF">FHY32_003710</name>
</gene>
<organism evidence="1 2">
    <name type="scientific">Xanthomonas euvesicatoria</name>
    <dbReference type="NCBI Taxonomy" id="456327"/>
    <lineage>
        <taxon>Bacteria</taxon>
        <taxon>Pseudomonadati</taxon>
        <taxon>Pseudomonadota</taxon>
        <taxon>Gammaproteobacteria</taxon>
        <taxon>Lysobacterales</taxon>
        <taxon>Lysobacteraceae</taxon>
        <taxon>Xanthomonas</taxon>
    </lineage>
</organism>
<evidence type="ECO:0000313" key="2">
    <source>
        <dbReference type="Proteomes" id="UP000576603"/>
    </source>
</evidence>